<gene>
    <name evidence="4" type="ORF">K0U00_47645</name>
</gene>
<feature type="non-terminal residue" evidence="4">
    <location>
        <position position="1"/>
    </location>
</feature>
<sequence length="111" mass="12050">CNVYSDTVNNPPLQGGCPFLNTAVEADHSFPLLRDHAIDAYGHTQSFMQGVLEQGVSAGEFQPDMDTEALASFIFSAIEGAIMASRLTRDNKHVAFATKQIESTLRSCART</sequence>
<dbReference type="PANTHER" id="PTHR47506:SF3">
    <property type="entry name" value="HTH-TYPE TRANSCRIPTIONAL REGULATOR LMRA"/>
    <property type="match status" value="1"/>
</dbReference>
<dbReference type="InterPro" id="IPR011075">
    <property type="entry name" value="TetR_C"/>
</dbReference>
<evidence type="ECO:0000256" key="2">
    <source>
        <dbReference type="ARBA" id="ARBA00023163"/>
    </source>
</evidence>
<dbReference type="PANTHER" id="PTHR47506">
    <property type="entry name" value="TRANSCRIPTIONAL REGULATORY PROTEIN"/>
    <property type="match status" value="1"/>
</dbReference>
<evidence type="ECO:0000313" key="4">
    <source>
        <dbReference type="EMBL" id="MBW7461752.1"/>
    </source>
</evidence>
<dbReference type="Proteomes" id="UP001519887">
    <property type="component" value="Unassembled WGS sequence"/>
</dbReference>
<keyword evidence="1" id="KW-0805">Transcription regulation</keyword>
<feature type="domain" description="Tetracyclin repressor-like C-terminal" evidence="3">
    <location>
        <begin position="1"/>
        <end position="100"/>
    </location>
</feature>
<proteinExistence type="predicted"/>
<evidence type="ECO:0000313" key="5">
    <source>
        <dbReference type="Proteomes" id="UP001519887"/>
    </source>
</evidence>
<dbReference type="EMBL" id="JAHZIK010003240">
    <property type="protein sequence ID" value="MBW7461752.1"/>
    <property type="molecule type" value="Genomic_DNA"/>
</dbReference>
<comment type="caution">
    <text evidence="4">The sequence shown here is derived from an EMBL/GenBank/DDBJ whole genome shotgun (WGS) entry which is preliminary data.</text>
</comment>
<keyword evidence="2" id="KW-0804">Transcription</keyword>
<accession>A0ABS7CLD0</accession>
<organism evidence="4 5">
    <name type="scientific">Paenibacillus sepulcri</name>
    <dbReference type="NCBI Taxonomy" id="359917"/>
    <lineage>
        <taxon>Bacteria</taxon>
        <taxon>Bacillati</taxon>
        <taxon>Bacillota</taxon>
        <taxon>Bacilli</taxon>
        <taxon>Bacillales</taxon>
        <taxon>Paenibacillaceae</taxon>
        <taxon>Paenibacillus</taxon>
    </lineage>
</organism>
<reference evidence="4 5" key="1">
    <citation type="submission" date="2021-07" db="EMBL/GenBank/DDBJ databases">
        <title>Paenibacillus radiodurans sp. nov., isolated from the southeastern edge of Tengger Desert.</title>
        <authorList>
            <person name="Zhang G."/>
        </authorList>
    </citation>
    <scope>NUCLEOTIDE SEQUENCE [LARGE SCALE GENOMIC DNA]</scope>
    <source>
        <strain evidence="4 5">CCM 7311</strain>
    </source>
</reference>
<evidence type="ECO:0000259" key="3">
    <source>
        <dbReference type="Pfam" id="PF16925"/>
    </source>
</evidence>
<dbReference type="InterPro" id="IPR036271">
    <property type="entry name" value="Tet_transcr_reg_TetR-rel_C_sf"/>
</dbReference>
<dbReference type="SUPFAM" id="SSF48498">
    <property type="entry name" value="Tetracyclin repressor-like, C-terminal domain"/>
    <property type="match status" value="1"/>
</dbReference>
<dbReference type="Pfam" id="PF16925">
    <property type="entry name" value="TetR_C_13"/>
    <property type="match status" value="1"/>
</dbReference>
<protein>
    <submittedName>
        <fullName evidence="4">TetR family transcriptional regulator C-terminal domain-containing protein</fullName>
    </submittedName>
</protein>
<name>A0ABS7CLD0_9BACL</name>
<evidence type="ECO:0000256" key="1">
    <source>
        <dbReference type="ARBA" id="ARBA00023015"/>
    </source>
</evidence>
<dbReference type="Gene3D" id="1.10.357.10">
    <property type="entry name" value="Tetracycline Repressor, domain 2"/>
    <property type="match status" value="1"/>
</dbReference>
<keyword evidence="5" id="KW-1185">Reference proteome</keyword>